<keyword evidence="1" id="KW-1133">Transmembrane helix</keyword>
<dbReference type="Proteomes" id="UP000186104">
    <property type="component" value="Chromosome"/>
</dbReference>
<accession>A0A173LRB5</accession>
<evidence type="ECO:0000313" key="3">
    <source>
        <dbReference type="Proteomes" id="UP000186104"/>
    </source>
</evidence>
<keyword evidence="1" id="KW-0812">Transmembrane</keyword>
<dbReference type="EMBL" id="CP015961">
    <property type="protein sequence ID" value="ANI94097.1"/>
    <property type="molecule type" value="Genomic_DNA"/>
</dbReference>
<dbReference type="KEGG" id="dtm:BJL86_3338"/>
<evidence type="ECO:0000256" key="1">
    <source>
        <dbReference type="SAM" id="Phobius"/>
    </source>
</evidence>
<dbReference type="STRING" id="499555.BJL86_3338"/>
<feature type="transmembrane region" description="Helical" evidence="1">
    <location>
        <begin position="67"/>
        <end position="87"/>
    </location>
</feature>
<name>A0A173LRB5_9ACTN</name>
<dbReference type="Pfam" id="PF05437">
    <property type="entry name" value="AzlD"/>
    <property type="match status" value="1"/>
</dbReference>
<dbReference type="InterPro" id="IPR008407">
    <property type="entry name" value="Brnchd-chn_aa_trnsp_AzlD"/>
</dbReference>
<proteinExistence type="predicted"/>
<dbReference type="RefSeq" id="WP_067470901.1">
    <property type="nucleotide sequence ID" value="NZ_CP015961.1"/>
</dbReference>
<feature type="transmembrane region" description="Helical" evidence="1">
    <location>
        <begin position="92"/>
        <end position="109"/>
    </location>
</feature>
<organism evidence="2 3">
    <name type="scientific">Dietzia timorensis</name>
    <dbReference type="NCBI Taxonomy" id="499555"/>
    <lineage>
        <taxon>Bacteria</taxon>
        <taxon>Bacillati</taxon>
        <taxon>Actinomycetota</taxon>
        <taxon>Actinomycetes</taxon>
        <taxon>Mycobacteriales</taxon>
        <taxon>Dietziaceae</taxon>
        <taxon>Dietzia</taxon>
    </lineage>
</organism>
<feature type="transmembrane region" description="Helical" evidence="1">
    <location>
        <begin position="40"/>
        <end position="61"/>
    </location>
</feature>
<keyword evidence="3" id="KW-1185">Reference proteome</keyword>
<sequence>MPEHISAGYVIVGLAVMGLITVLLRLAPFVALSRLQHSRIVQFLGIYMPAGVMVVLVIYTLRDTSTAVASWVPAAAGMAVVIGLHLWRRSSVLSIFAGTAVYVALASLLG</sequence>
<dbReference type="OrthoDB" id="5324916at2"/>
<dbReference type="PIRSF" id="PIRSF003203">
    <property type="entry name" value="AzlD"/>
    <property type="match status" value="1"/>
</dbReference>
<gene>
    <name evidence="2" type="ORF">BJL86_3338</name>
</gene>
<reference evidence="2 3" key="1">
    <citation type="submission" date="2016-06" db="EMBL/GenBank/DDBJ databases">
        <title>Complete genome sequence of a saline-alkali tolerant type strain Dietzia timorensis ID05-A0528T.</title>
        <authorList>
            <person name="Wu X."/>
        </authorList>
    </citation>
    <scope>NUCLEOTIDE SEQUENCE [LARGE SCALE GENOMIC DNA]</scope>
    <source>
        <strain evidence="2 3">ID05-A0528</strain>
    </source>
</reference>
<keyword evidence="1" id="KW-0472">Membrane</keyword>
<dbReference type="AlphaFoldDB" id="A0A173LRB5"/>
<evidence type="ECO:0000313" key="2">
    <source>
        <dbReference type="EMBL" id="ANI94097.1"/>
    </source>
</evidence>
<protein>
    <submittedName>
        <fullName evidence="2">Branched-chain amino acid transport protein AzlD</fullName>
    </submittedName>
</protein>
<feature type="transmembrane region" description="Helical" evidence="1">
    <location>
        <begin position="6"/>
        <end position="28"/>
    </location>
</feature>